<dbReference type="InterPro" id="IPR046896">
    <property type="entry name" value="Cup1-like_N"/>
</dbReference>
<organism evidence="3 4">
    <name type="scientific">Podospora pseudocomata</name>
    <dbReference type="NCBI Taxonomy" id="2093779"/>
    <lineage>
        <taxon>Eukaryota</taxon>
        <taxon>Fungi</taxon>
        <taxon>Dikarya</taxon>
        <taxon>Ascomycota</taxon>
        <taxon>Pezizomycotina</taxon>
        <taxon>Sordariomycetes</taxon>
        <taxon>Sordariomycetidae</taxon>
        <taxon>Sordariales</taxon>
        <taxon>Podosporaceae</taxon>
        <taxon>Podospora</taxon>
    </lineage>
</organism>
<evidence type="ECO:0000259" key="2">
    <source>
        <dbReference type="Pfam" id="PF20263"/>
    </source>
</evidence>
<evidence type="ECO:0000313" key="3">
    <source>
        <dbReference type="EMBL" id="KAK4655196.1"/>
    </source>
</evidence>
<feature type="compositionally biased region" description="Low complexity" evidence="1">
    <location>
        <begin position="154"/>
        <end position="164"/>
    </location>
</feature>
<dbReference type="RefSeq" id="XP_062744171.1">
    <property type="nucleotide sequence ID" value="XM_062888339.1"/>
</dbReference>
<keyword evidence="4" id="KW-1185">Reference proteome</keyword>
<gene>
    <name evidence="3" type="ORF">QC762_300260</name>
</gene>
<dbReference type="CDD" id="cd20273">
    <property type="entry name" value="Complex1_LYR_unchar"/>
    <property type="match status" value="1"/>
</dbReference>
<comment type="caution">
    <text evidence="3">The sequence shown here is derived from an EMBL/GenBank/DDBJ whole genome shotgun (WGS) entry which is preliminary data.</text>
</comment>
<dbReference type="Pfam" id="PF20263">
    <property type="entry name" value="LYRM2-like"/>
    <property type="match status" value="1"/>
</dbReference>
<reference evidence="3 4" key="1">
    <citation type="journal article" date="2023" name="bioRxiv">
        <title>High-quality genome assemblies of four members of thePodospora anserinaspecies complex.</title>
        <authorList>
            <person name="Ament-Velasquez S.L."/>
            <person name="Vogan A.A."/>
            <person name="Wallerman O."/>
            <person name="Hartmann F."/>
            <person name="Gautier V."/>
            <person name="Silar P."/>
            <person name="Giraud T."/>
            <person name="Johannesson H."/>
        </authorList>
    </citation>
    <scope>NUCLEOTIDE SEQUENCE [LARGE SCALE GENOMIC DNA]</scope>
    <source>
        <strain evidence="3 4">CBS 415.72m</strain>
    </source>
</reference>
<dbReference type="GeneID" id="87908246"/>
<proteinExistence type="predicted"/>
<feature type="region of interest" description="Disordered" evidence="1">
    <location>
        <begin position="154"/>
        <end position="180"/>
    </location>
</feature>
<sequence length="372" mass="42047">MSRPLQLPPPTTTLGLYRQLLRESSYLPSLARPHVDHQIKDRFRRYQKGHVDNDRLRKKLKDAHHELRVLRAANAGDMNRMQKILLKAFGRTGSRRRDLFGNLVRRPPPATTEELEAQVSGTRAWSFDRDPDWLDGWDTEALLAFAKVQAKTSLPSSPRGPLLPKHAVSPDKNIPKENVYGNPFPEKVARTKVRKLYASLADRVLPPLPESEWDRLALVAEGKFEEAGWYVPSRRSAAKSLAGDADAQAGEWKWQLYATRPVGLVDVAQNKKQRLLSGALDENTPHGNTQPVDRHIYTAKFWKRLVKSIWLLTAKGTRDPEKGGYRVTWARAPFQAPTATTSGMEFFESLPVDASLSNKTKGPKKRGRKSAR</sequence>
<protein>
    <recommendedName>
        <fullName evidence="2">LYR motif-containing protein Cup1-like N-terminal domain-containing protein</fullName>
    </recommendedName>
</protein>
<feature type="domain" description="LYR motif-containing protein Cup1-like N-terminal" evidence="2">
    <location>
        <begin position="16"/>
        <end position="99"/>
    </location>
</feature>
<name>A0ABR0GHR3_9PEZI</name>
<accession>A0ABR0GHR3</accession>
<evidence type="ECO:0000313" key="4">
    <source>
        <dbReference type="Proteomes" id="UP001323405"/>
    </source>
</evidence>
<dbReference type="Proteomes" id="UP001323405">
    <property type="component" value="Unassembled WGS sequence"/>
</dbReference>
<dbReference type="EMBL" id="JAFFHA010000005">
    <property type="protein sequence ID" value="KAK4655196.1"/>
    <property type="molecule type" value="Genomic_DNA"/>
</dbReference>
<evidence type="ECO:0000256" key="1">
    <source>
        <dbReference type="SAM" id="MobiDB-lite"/>
    </source>
</evidence>